<feature type="domain" description="Cathepsin propeptide inhibitor" evidence="2">
    <location>
        <begin position="50"/>
        <end position="106"/>
    </location>
</feature>
<dbReference type="Gene3D" id="1.10.287.2250">
    <property type="match status" value="1"/>
</dbReference>
<name>A0A1R3HUE4_COCAP</name>
<feature type="chain" id="PRO_5012932674" evidence="1">
    <location>
        <begin position="26"/>
        <end position="134"/>
    </location>
</feature>
<dbReference type="InterPro" id="IPR038765">
    <property type="entry name" value="Papain-like_cys_pep_sf"/>
</dbReference>
<gene>
    <name evidence="3" type="ORF">CCACVL1_17001</name>
</gene>
<dbReference type="Gramene" id="OMO74019">
    <property type="protein sequence ID" value="OMO74019"/>
    <property type="gene ID" value="CCACVL1_17001"/>
</dbReference>
<evidence type="ECO:0000313" key="4">
    <source>
        <dbReference type="Proteomes" id="UP000188268"/>
    </source>
</evidence>
<proteinExistence type="predicted"/>
<evidence type="ECO:0000259" key="2">
    <source>
        <dbReference type="SMART" id="SM00848"/>
    </source>
</evidence>
<dbReference type="InterPro" id="IPR013201">
    <property type="entry name" value="Prot_inhib_I29"/>
</dbReference>
<accession>A0A1R3HUE4</accession>
<dbReference type="AlphaFoldDB" id="A0A1R3HUE4"/>
<dbReference type="SMART" id="SM00848">
    <property type="entry name" value="Inhibitor_I29"/>
    <property type="match status" value="1"/>
</dbReference>
<dbReference type="SUPFAM" id="SSF54001">
    <property type="entry name" value="Cysteine proteinases"/>
    <property type="match status" value="1"/>
</dbReference>
<keyword evidence="1" id="KW-0732">Signal</keyword>
<evidence type="ECO:0000256" key="1">
    <source>
        <dbReference type="SAM" id="SignalP"/>
    </source>
</evidence>
<dbReference type="Proteomes" id="UP000188268">
    <property type="component" value="Unassembled WGS sequence"/>
</dbReference>
<protein>
    <submittedName>
        <fullName evidence="3">Peptidase C1A, papain</fullName>
    </submittedName>
</protein>
<keyword evidence="4" id="KW-1185">Reference proteome</keyword>
<organism evidence="3 4">
    <name type="scientific">Corchorus capsularis</name>
    <name type="common">Jute</name>
    <dbReference type="NCBI Taxonomy" id="210143"/>
    <lineage>
        <taxon>Eukaryota</taxon>
        <taxon>Viridiplantae</taxon>
        <taxon>Streptophyta</taxon>
        <taxon>Embryophyta</taxon>
        <taxon>Tracheophyta</taxon>
        <taxon>Spermatophyta</taxon>
        <taxon>Magnoliopsida</taxon>
        <taxon>eudicotyledons</taxon>
        <taxon>Gunneridae</taxon>
        <taxon>Pentapetalae</taxon>
        <taxon>rosids</taxon>
        <taxon>malvids</taxon>
        <taxon>Malvales</taxon>
        <taxon>Malvaceae</taxon>
        <taxon>Grewioideae</taxon>
        <taxon>Apeibeae</taxon>
        <taxon>Corchorus</taxon>
    </lineage>
</organism>
<dbReference type="OMA" id="ITKMYEM"/>
<feature type="signal peptide" evidence="1">
    <location>
        <begin position="1"/>
        <end position="25"/>
    </location>
</feature>
<dbReference type="Pfam" id="PF08246">
    <property type="entry name" value="Inhibitor_I29"/>
    <property type="match status" value="1"/>
</dbReference>
<comment type="caution">
    <text evidence="3">The sequence shown here is derived from an EMBL/GenBank/DDBJ whole genome shotgun (WGS) entry which is preliminary data.</text>
</comment>
<evidence type="ECO:0000313" key="3">
    <source>
        <dbReference type="EMBL" id="OMO74019.1"/>
    </source>
</evidence>
<dbReference type="STRING" id="210143.A0A1R3HUE4"/>
<sequence>MALLKHPSPPFLSMVFFLLLTLSSALDMSIIDHNLRQEQIKTEAQITKMYEMWLVKHGKAYNALGEKEKRFEIFKDNLKFIEEHNSVNRTYKVGLNRFADMTNEEYRAMYLGARVDGKTQRLEGKKTSDRLKNF</sequence>
<dbReference type="EMBL" id="AWWV01011143">
    <property type="protein sequence ID" value="OMO74019.1"/>
    <property type="molecule type" value="Genomic_DNA"/>
</dbReference>
<reference evidence="3 4" key="1">
    <citation type="submission" date="2013-09" db="EMBL/GenBank/DDBJ databases">
        <title>Corchorus capsularis genome sequencing.</title>
        <authorList>
            <person name="Alam M."/>
            <person name="Haque M.S."/>
            <person name="Islam M.S."/>
            <person name="Emdad E.M."/>
            <person name="Islam M.M."/>
            <person name="Ahmed B."/>
            <person name="Halim A."/>
            <person name="Hossen Q.M.M."/>
            <person name="Hossain M.Z."/>
            <person name="Ahmed R."/>
            <person name="Khan M.M."/>
            <person name="Islam R."/>
            <person name="Rashid M.M."/>
            <person name="Khan S.A."/>
            <person name="Rahman M.S."/>
            <person name="Alam M."/>
        </authorList>
    </citation>
    <scope>NUCLEOTIDE SEQUENCE [LARGE SCALE GENOMIC DNA]</scope>
    <source>
        <strain evidence="4">cv. CVL-1</strain>
        <tissue evidence="3">Whole seedling</tissue>
    </source>
</reference>
<dbReference type="OrthoDB" id="948996at2759"/>